<gene>
    <name evidence="2" type="ORF">ASAP_2067</name>
</gene>
<dbReference type="EMBL" id="CBLX010000013">
    <property type="protein sequence ID" value="CDG40112.1"/>
    <property type="molecule type" value="Genomic_DNA"/>
</dbReference>
<reference evidence="2 3" key="1">
    <citation type="journal article" date="2014" name="Genome Biol. Evol.">
        <title>Acetic acid bacteria genomes reveal functional traits for adaptation to life in insect guts.</title>
        <authorList>
            <person name="Chouaia B."/>
            <person name="Gaiarsa S."/>
            <person name="Crotti E."/>
            <person name="Comandatore F."/>
            <person name="Degli Esposti M."/>
            <person name="Ricci I."/>
            <person name="Alma A."/>
            <person name="Favia G."/>
            <person name="Bandi C."/>
            <person name="Daffonchio D."/>
        </authorList>
    </citation>
    <scope>NUCLEOTIDE SEQUENCE [LARGE SCALE GENOMIC DNA]</scope>
    <source>
        <strain evidence="2 3">SF2.1</strain>
    </source>
</reference>
<dbReference type="AlphaFoldDB" id="A0A060QL90"/>
<proteinExistence type="predicted"/>
<protein>
    <submittedName>
        <fullName evidence="2">Uncharacterized protein</fullName>
    </submittedName>
</protein>
<name>A0A060QL90_9PROT</name>
<sequence>MPGVRSPHPFPDIIKDIPFPVTARNTNTSDADKENSF</sequence>
<evidence type="ECO:0000313" key="2">
    <source>
        <dbReference type="EMBL" id="CDG40112.1"/>
    </source>
</evidence>
<reference evidence="2 3" key="2">
    <citation type="journal article" date="2014" name="PLoS ONE">
        <title>Evolution of mitochondria reconstructed from the energy metabolism of living bacteria.</title>
        <authorList>
            <person name="Degli Esposti M."/>
            <person name="Chouaia B."/>
            <person name="Comandatore F."/>
            <person name="Crotti E."/>
            <person name="Sassera D."/>
            <person name="Lievens P.M."/>
            <person name="Daffonchio D."/>
            <person name="Bandi C."/>
        </authorList>
    </citation>
    <scope>NUCLEOTIDE SEQUENCE [LARGE SCALE GENOMIC DNA]</scope>
    <source>
        <strain evidence="2 3">SF2.1</strain>
    </source>
</reference>
<evidence type="ECO:0000256" key="1">
    <source>
        <dbReference type="SAM" id="MobiDB-lite"/>
    </source>
</evidence>
<evidence type="ECO:0000313" key="3">
    <source>
        <dbReference type="Proteomes" id="UP000027583"/>
    </source>
</evidence>
<feature type="region of interest" description="Disordered" evidence="1">
    <location>
        <begin position="1"/>
        <end position="37"/>
    </location>
</feature>
<organism evidence="2 3">
    <name type="scientific">Asaia bogorensis</name>
    <dbReference type="NCBI Taxonomy" id="91915"/>
    <lineage>
        <taxon>Bacteria</taxon>
        <taxon>Pseudomonadati</taxon>
        <taxon>Pseudomonadota</taxon>
        <taxon>Alphaproteobacteria</taxon>
        <taxon>Acetobacterales</taxon>
        <taxon>Acetobacteraceae</taxon>
        <taxon>Asaia</taxon>
    </lineage>
</organism>
<comment type="caution">
    <text evidence="2">The sequence shown here is derived from an EMBL/GenBank/DDBJ whole genome shotgun (WGS) entry which is preliminary data.</text>
</comment>
<accession>A0A060QL90</accession>
<dbReference type="Proteomes" id="UP000027583">
    <property type="component" value="Unassembled WGS sequence"/>
</dbReference>